<evidence type="ECO:0000256" key="3">
    <source>
        <dbReference type="ARBA" id="ARBA00023004"/>
    </source>
</evidence>
<dbReference type="PANTHER" id="PTHR33546">
    <property type="entry name" value="LARGE, MULTIFUNCTIONAL SECRETED PROTEIN-RELATED"/>
    <property type="match status" value="1"/>
</dbReference>
<dbReference type="InterPro" id="IPR008979">
    <property type="entry name" value="Galactose-bd-like_sf"/>
</dbReference>
<dbReference type="PANTHER" id="PTHR33546:SF1">
    <property type="entry name" value="LARGE, MULTIFUNCTIONAL SECRETED PROTEIN"/>
    <property type="match status" value="1"/>
</dbReference>
<comment type="caution">
    <text evidence="6">The sequence shown here is derived from an EMBL/GenBank/DDBJ whole genome shotgun (WGS) entry which is preliminary data.</text>
</comment>
<proteinExistence type="predicted"/>
<dbReference type="InterPro" id="IPR013427">
    <property type="entry name" value="Haem-bd_dom_put"/>
</dbReference>
<keyword evidence="6" id="KW-0378">Hydrolase</keyword>
<dbReference type="PROSITE" id="PS51007">
    <property type="entry name" value="CYTC"/>
    <property type="match status" value="1"/>
</dbReference>
<dbReference type="NCBIfam" id="TIGR02603">
    <property type="entry name" value="CxxCH_TIGR02603"/>
    <property type="match status" value="1"/>
</dbReference>
<reference evidence="6 7" key="1">
    <citation type="submission" date="2024-04" db="EMBL/GenBank/DDBJ databases">
        <title>Luteolibacter sp. isolated from soil.</title>
        <authorList>
            <person name="An J."/>
        </authorList>
    </citation>
    <scope>NUCLEOTIDE SEQUENCE [LARGE SCALE GENOMIC DNA]</scope>
    <source>
        <strain evidence="6 7">Y139</strain>
    </source>
</reference>
<dbReference type="InterPro" id="IPR011042">
    <property type="entry name" value="6-blade_b-propeller_TolB-like"/>
</dbReference>
<feature type="domain" description="Cytochrome c" evidence="5">
    <location>
        <begin position="1064"/>
        <end position="1201"/>
    </location>
</feature>
<dbReference type="SUPFAM" id="SSF50952">
    <property type="entry name" value="Soluble quinoprotein glucose dehydrogenase"/>
    <property type="match status" value="1"/>
</dbReference>
<dbReference type="InterPro" id="IPR036909">
    <property type="entry name" value="Cyt_c-like_dom_sf"/>
</dbReference>
<dbReference type="Gene3D" id="2.60.120.560">
    <property type="entry name" value="Exo-inulinase, domain 1"/>
    <property type="match status" value="1"/>
</dbReference>
<gene>
    <name evidence="6" type="ORF">WKV53_22900</name>
</gene>
<keyword evidence="3 4" id="KW-0408">Iron</keyword>
<evidence type="ECO:0000256" key="1">
    <source>
        <dbReference type="ARBA" id="ARBA00022617"/>
    </source>
</evidence>
<dbReference type="Pfam" id="PF00034">
    <property type="entry name" value="Cytochrom_C"/>
    <property type="match status" value="1"/>
</dbReference>
<accession>A0ABU9B035</accession>
<dbReference type="Gene3D" id="2.120.10.30">
    <property type="entry name" value="TolB, C-terminal domain"/>
    <property type="match status" value="1"/>
</dbReference>
<dbReference type="SUPFAM" id="SSF46626">
    <property type="entry name" value="Cytochrome c"/>
    <property type="match status" value="1"/>
</dbReference>
<evidence type="ECO:0000256" key="4">
    <source>
        <dbReference type="PROSITE-ProRule" id="PRU00433"/>
    </source>
</evidence>
<keyword evidence="1 4" id="KW-0349">Heme</keyword>
<evidence type="ECO:0000256" key="2">
    <source>
        <dbReference type="ARBA" id="ARBA00022723"/>
    </source>
</evidence>
<dbReference type="Proteomes" id="UP001371305">
    <property type="component" value="Unassembled WGS sequence"/>
</dbReference>
<dbReference type="InterPro" id="IPR011041">
    <property type="entry name" value="Quinoprot_gluc/sorb_DH_b-prop"/>
</dbReference>
<dbReference type="Gene3D" id="1.10.760.10">
    <property type="entry name" value="Cytochrome c-like domain"/>
    <property type="match status" value="1"/>
</dbReference>
<keyword evidence="7" id="KW-1185">Reference proteome</keyword>
<dbReference type="Gene3D" id="2.60.120.260">
    <property type="entry name" value="Galactose-binding domain-like"/>
    <property type="match status" value="1"/>
</dbReference>
<dbReference type="InterPro" id="IPR009056">
    <property type="entry name" value="Cyt_c-like_dom"/>
</dbReference>
<evidence type="ECO:0000313" key="7">
    <source>
        <dbReference type="Proteomes" id="UP001371305"/>
    </source>
</evidence>
<dbReference type="Pfam" id="PF06439">
    <property type="entry name" value="3keto-disac_hyd"/>
    <property type="match status" value="1"/>
</dbReference>
<dbReference type="EMBL" id="JBBUKT010000011">
    <property type="protein sequence ID" value="MEK7953382.1"/>
    <property type="molecule type" value="Genomic_DNA"/>
</dbReference>
<name>A0ABU9B035_9BACT</name>
<dbReference type="InterPro" id="IPR010496">
    <property type="entry name" value="AL/BT2_dom"/>
</dbReference>
<sequence>MQKFPSLAALFLIALPLHGQEWKQLFNGRNLDGWTGDPRLWRVEDGVLIGQTDDDKRKLAANSFLIWKGEVADFELEYKARVDANNSGVQYRSKIVDPKQWIVGGYQMDLHPDPNYLGMLYEERGRGIACQSGQKVDLADKPTVTGSLDRPATNLAEWNTYRIVAKGDTATHYINDKPVAEIHDVDAAKRSLKGVLALQVHAGPAMKAEFKDLRIRTFAPAPVAVPPKATADTSANPQTVEPTISWIWQNASPADNQKVFFRREFSLPRDIISASLTVTCDNWQRVWINGKDLGFTAEWGAPANHDVSKYIVQGGRNVIAVEGRNEGGSAGMALRFSATVKGGRKAWIVTDDKWQTSLEAPRGWQEPRFTPKDWTPAVAVGKMGDGPWGMVLQPDSEGGALPVDVTDKYQLLPGFKLERLYQVPNVQGSWVAMTVDGSGKLLCSDQYGKIYRVTPAAKPDQETIVTPTAIPLAGAHGLLWHQGVLWVTVNEGPEPAGVYRVTDSDRDGEPDKAERVLSVKGNGEHGPHALVPSPDGKYIYFVAGNFTDLPEMKDSLVPKVWAEDQLLPRRPDARGHAQDRFAPGGWVARCNTDGSNWTLVASGFRNTYDIAFNEHGDLFGYDSDMEWDLGMPWYRPTRICHILPGAEFGWRNGTGPWPIYYEDSVPPLLEMGPGSPTGVVSGKDAKFPAKYQKAIYAFDWTYATIHAIHATPNGQGYKAESEDFLAGTGLPLTDAVIGKDGAMYFMTGGRRTASALWRVTYTGRESTAPVPYESKEAGIASKDGAWEGLGSPDRIERFNSRVALELVGPQAFAQKLATEKDPWRVIDGSMGLVRTGTSSQRGIALNALLGLDWAKLDLQQKLNWLRAAGLAFARHGEPNADERTKMIAKIDAAFPSDQRELDRELCRMLCYLQAPGIVGRTLTLMDTTGPSPAPDWLAVAARNTQYGGDVKKMIENLPPAQVIHYIYCLRVVKGPWSQEERKRFFAWFGRLTEKSGGASYAGFIQDLRKQALETATPEERDWISKMAPVVTANPLANLPPVQGPGREWTVAEIEKLAATGLTGRSKENGKKMFQASLCAACHRFDGEGGSAGPDLTAVGGRFTVKDLAESVLEPSKVVSDQYAFDTVFKKDGSQVVGKLIEEKDEHWIIATSPFDFSATSEIERSQIKDIKPSPVSPMPAGLINRLNPEELKDLLAYLLAK</sequence>
<dbReference type="GO" id="GO:0016787">
    <property type="term" value="F:hydrolase activity"/>
    <property type="evidence" value="ECO:0007669"/>
    <property type="project" value="UniProtKB-KW"/>
</dbReference>
<evidence type="ECO:0000313" key="6">
    <source>
        <dbReference type="EMBL" id="MEK7953382.1"/>
    </source>
</evidence>
<keyword evidence="2 4" id="KW-0479">Metal-binding</keyword>
<organism evidence="6 7">
    <name type="scientific">Luteolibacter soli</name>
    <dbReference type="NCBI Taxonomy" id="3135280"/>
    <lineage>
        <taxon>Bacteria</taxon>
        <taxon>Pseudomonadati</taxon>
        <taxon>Verrucomicrobiota</taxon>
        <taxon>Verrucomicrobiia</taxon>
        <taxon>Verrucomicrobiales</taxon>
        <taxon>Verrucomicrobiaceae</taxon>
        <taxon>Luteolibacter</taxon>
    </lineage>
</organism>
<evidence type="ECO:0000259" key="5">
    <source>
        <dbReference type="PROSITE" id="PS51007"/>
    </source>
</evidence>
<dbReference type="SUPFAM" id="SSF49785">
    <property type="entry name" value="Galactose-binding domain-like"/>
    <property type="match status" value="1"/>
</dbReference>
<protein>
    <submittedName>
        <fullName evidence="6">Family 16 glycoside hydrolase</fullName>
    </submittedName>
</protein>
<dbReference type="RefSeq" id="WP_341407146.1">
    <property type="nucleotide sequence ID" value="NZ_JBBUKT010000011.1"/>
</dbReference>